<reference evidence="1" key="1">
    <citation type="submission" date="2018-05" db="EMBL/GenBank/DDBJ databases">
        <authorList>
            <person name="Lanie J.A."/>
            <person name="Ng W.-L."/>
            <person name="Kazmierczak K.M."/>
            <person name="Andrzejewski T.M."/>
            <person name="Davidsen T.M."/>
            <person name="Wayne K.J."/>
            <person name="Tettelin H."/>
            <person name="Glass J.I."/>
            <person name="Rusch D."/>
            <person name="Podicherti R."/>
            <person name="Tsui H.-C.T."/>
            <person name="Winkler M.E."/>
        </authorList>
    </citation>
    <scope>NUCLEOTIDE SEQUENCE</scope>
</reference>
<evidence type="ECO:0000313" key="1">
    <source>
        <dbReference type="EMBL" id="SVB95431.1"/>
    </source>
</evidence>
<sequence>VPLVYLNSYLIFKLIGASNDQTKLLGCDNTFFLSDVDV</sequence>
<dbReference type="EMBL" id="UINC01065597">
    <property type="protein sequence ID" value="SVB95431.1"/>
    <property type="molecule type" value="Genomic_DNA"/>
</dbReference>
<proteinExistence type="predicted"/>
<organism evidence="1">
    <name type="scientific">marine metagenome</name>
    <dbReference type="NCBI Taxonomy" id="408172"/>
    <lineage>
        <taxon>unclassified sequences</taxon>
        <taxon>metagenomes</taxon>
        <taxon>ecological metagenomes</taxon>
    </lineage>
</organism>
<dbReference type="AlphaFoldDB" id="A0A382I9Q5"/>
<protein>
    <submittedName>
        <fullName evidence="1">Uncharacterized protein</fullName>
    </submittedName>
</protein>
<gene>
    <name evidence="1" type="ORF">METZ01_LOCUS248285</name>
</gene>
<feature type="non-terminal residue" evidence="1">
    <location>
        <position position="1"/>
    </location>
</feature>
<name>A0A382I9Q5_9ZZZZ</name>
<accession>A0A382I9Q5</accession>